<evidence type="ECO:0000313" key="9">
    <source>
        <dbReference type="EMBL" id="QTA77884.1"/>
    </source>
</evidence>
<dbReference type="InterPro" id="IPR012430">
    <property type="entry name" value="TMEM43_fam"/>
</dbReference>
<dbReference type="EMBL" id="CP061799">
    <property type="protein sequence ID" value="QTA77884.1"/>
    <property type="molecule type" value="Genomic_DNA"/>
</dbReference>
<proteinExistence type="predicted"/>
<gene>
    <name evidence="9" type="ORF">dnl_00820</name>
</gene>
<dbReference type="Proteomes" id="UP000663720">
    <property type="component" value="Chromosome"/>
</dbReference>
<feature type="transmembrane region" description="Helical" evidence="8">
    <location>
        <begin position="35"/>
        <end position="55"/>
    </location>
</feature>
<keyword evidence="6 8" id="KW-0472">Membrane</keyword>
<feature type="transmembrane region" description="Helical" evidence="8">
    <location>
        <begin position="376"/>
        <end position="395"/>
    </location>
</feature>
<dbReference type="AlphaFoldDB" id="A0A975B330"/>
<reference evidence="9" key="1">
    <citation type="journal article" date="2021" name="Microb. Physiol.">
        <title>Proteogenomic Insights into the Physiology of Marine, Sulfate-Reducing, Filamentous Desulfonema limicola and Desulfonema magnum.</title>
        <authorList>
            <person name="Schnaars V."/>
            <person name="Wohlbrand L."/>
            <person name="Scheve S."/>
            <person name="Hinrichs C."/>
            <person name="Reinhardt R."/>
            <person name="Rabus R."/>
        </authorList>
    </citation>
    <scope>NUCLEOTIDE SEQUENCE</scope>
    <source>
        <strain evidence="9">5ac10</strain>
    </source>
</reference>
<evidence type="ECO:0000256" key="8">
    <source>
        <dbReference type="SAM" id="Phobius"/>
    </source>
</evidence>
<evidence type="ECO:0000256" key="1">
    <source>
        <dbReference type="ARBA" id="ARBA00004127"/>
    </source>
</evidence>
<evidence type="ECO:0000256" key="7">
    <source>
        <dbReference type="SAM" id="MobiDB-lite"/>
    </source>
</evidence>
<feature type="transmembrane region" description="Helical" evidence="8">
    <location>
        <begin position="351"/>
        <end position="371"/>
    </location>
</feature>
<feature type="compositionally biased region" description="Acidic residues" evidence="7">
    <location>
        <begin position="1"/>
        <end position="15"/>
    </location>
</feature>
<protein>
    <submittedName>
        <fullName evidence="9">Membrane protein</fullName>
    </submittedName>
</protein>
<dbReference type="GO" id="GO:0006629">
    <property type="term" value="P:lipid metabolic process"/>
    <property type="evidence" value="ECO:0007669"/>
    <property type="project" value="TreeGrafter"/>
</dbReference>
<organism evidence="9 10">
    <name type="scientific">Desulfonema limicola</name>
    <dbReference type="NCBI Taxonomy" id="45656"/>
    <lineage>
        <taxon>Bacteria</taxon>
        <taxon>Pseudomonadati</taxon>
        <taxon>Thermodesulfobacteriota</taxon>
        <taxon>Desulfobacteria</taxon>
        <taxon>Desulfobacterales</taxon>
        <taxon>Desulfococcaceae</taxon>
        <taxon>Desulfonema</taxon>
    </lineage>
</organism>
<dbReference type="KEGG" id="dli:dnl_00820"/>
<keyword evidence="4" id="KW-0256">Endoplasmic reticulum</keyword>
<evidence type="ECO:0000256" key="4">
    <source>
        <dbReference type="ARBA" id="ARBA00022824"/>
    </source>
</evidence>
<evidence type="ECO:0000256" key="5">
    <source>
        <dbReference type="ARBA" id="ARBA00022989"/>
    </source>
</evidence>
<comment type="subcellular location">
    <subcellularLocation>
        <location evidence="1">Endomembrane system</location>
        <topology evidence="1">Multi-pass membrane protein</topology>
    </subcellularLocation>
    <subcellularLocation>
        <location evidence="2">Endoplasmic reticulum membrane</location>
    </subcellularLocation>
</comment>
<feature type="region of interest" description="Disordered" evidence="7">
    <location>
        <begin position="1"/>
        <end position="21"/>
    </location>
</feature>
<dbReference type="GO" id="GO:0071763">
    <property type="term" value="P:nuclear membrane organization"/>
    <property type="evidence" value="ECO:0007669"/>
    <property type="project" value="TreeGrafter"/>
</dbReference>
<sequence length="418" mass="45925">MEDETQDIYVEESDSSGDSYSEVSEESWFSRLGGAFKGVFIGGLIFLIGFPLLFWNEGRSVKRYKVLKEGAGSVVSIPADRVDPQYNNKLVHITGLATTDEILSDGQSSMPSGISVNAIKLKRRVQMYQWQEKTNTKTEKKAGGGEQKITTYSYNKIWSENLIDSDKFKKRQEHANPRTMPYQSQTITAEKVTLGAFELPKSYVNRISGFEPLTVNTISSALPESLRDKAQIVQDGYYIGQNPQSPQIGDMKVGYSIVKPVQVSLIAAQKGSSFEPYKMKKGSIDEFVTGSQTSEQMLGAAQSRNSTMAWILRLAGFLAMFIGLAMIFKPLSVVFDVIPFLGNITEKGTSIVAFLIAAGCSLLTIATAWIFYRPLLAFLLIALAAGSVFGVKMLSERKGKKGRMPELTKSVPPPPPGG</sequence>
<evidence type="ECO:0000256" key="2">
    <source>
        <dbReference type="ARBA" id="ARBA00004586"/>
    </source>
</evidence>
<dbReference type="GO" id="GO:0012505">
    <property type="term" value="C:endomembrane system"/>
    <property type="evidence" value="ECO:0007669"/>
    <property type="project" value="UniProtKB-SubCell"/>
</dbReference>
<feature type="transmembrane region" description="Helical" evidence="8">
    <location>
        <begin position="310"/>
        <end position="331"/>
    </location>
</feature>
<dbReference type="PANTHER" id="PTHR13416">
    <property type="match status" value="1"/>
</dbReference>
<evidence type="ECO:0000313" key="10">
    <source>
        <dbReference type="Proteomes" id="UP000663720"/>
    </source>
</evidence>
<keyword evidence="10" id="KW-1185">Reference proteome</keyword>
<accession>A0A975B330</accession>
<keyword evidence="3 8" id="KW-0812">Transmembrane</keyword>
<dbReference type="RefSeq" id="WP_207689806.1">
    <property type="nucleotide sequence ID" value="NZ_CP061799.1"/>
</dbReference>
<evidence type="ECO:0000256" key="3">
    <source>
        <dbReference type="ARBA" id="ARBA00022692"/>
    </source>
</evidence>
<dbReference type="PANTHER" id="PTHR13416:SF2">
    <property type="entry name" value="TRANSMEMBRANE PROTEIN 43"/>
    <property type="match status" value="1"/>
</dbReference>
<name>A0A975B330_9BACT</name>
<keyword evidence="5 8" id="KW-1133">Transmembrane helix</keyword>
<evidence type="ECO:0000256" key="6">
    <source>
        <dbReference type="ARBA" id="ARBA00023136"/>
    </source>
</evidence>
<dbReference type="Pfam" id="PF07787">
    <property type="entry name" value="TMEM43"/>
    <property type="match status" value="1"/>
</dbReference>